<organism evidence="1 2">
    <name type="scientific">Sphingobacterium corticis</name>
    <dbReference type="NCBI Taxonomy" id="1812823"/>
    <lineage>
        <taxon>Bacteria</taxon>
        <taxon>Pseudomonadati</taxon>
        <taxon>Bacteroidota</taxon>
        <taxon>Sphingobacteriia</taxon>
        <taxon>Sphingobacteriales</taxon>
        <taxon>Sphingobacteriaceae</taxon>
        <taxon>Sphingobacterium</taxon>
    </lineage>
</organism>
<dbReference type="RefSeq" id="WP_380866562.1">
    <property type="nucleotide sequence ID" value="NZ_JBHUMA010000003.1"/>
</dbReference>
<reference evidence="2" key="1">
    <citation type="journal article" date="2019" name="Int. J. Syst. Evol. Microbiol.">
        <title>The Global Catalogue of Microorganisms (GCM) 10K type strain sequencing project: providing services to taxonomists for standard genome sequencing and annotation.</title>
        <authorList>
            <consortium name="The Broad Institute Genomics Platform"/>
            <consortium name="The Broad Institute Genome Sequencing Center for Infectious Disease"/>
            <person name="Wu L."/>
            <person name="Ma J."/>
        </authorList>
    </citation>
    <scope>NUCLEOTIDE SEQUENCE [LARGE SCALE GENOMIC DNA]</scope>
    <source>
        <strain evidence="2">KCTC 42248</strain>
    </source>
</reference>
<evidence type="ECO:0000313" key="2">
    <source>
        <dbReference type="Proteomes" id="UP001597393"/>
    </source>
</evidence>
<dbReference type="Proteomes" id="UP001597393">
    <property type="component" value="Unassembled WGS sequence"/>
</dbReference>
<evidence type="ECO:0000313" key="1">
    <source>
        <dbReference type="EMBL" id="MFD2597414.1"/>
    </source>
</evidence>
<proteinExistence type="predicted"/>
<comment type="caution">
    <text evidence="1">The sequence shown here is derived from an EMBL/GenBank/DDBJ whole genome shotgun (WGS) entry which is preliminary data.</text>
</comment>
<accession>A0ABW5NE81</accession>
<keyword evidence="2" id="KW-1185">Reference proteome</keyword>
<dbReference type="EMBL" id="JBHUMA010000003">
    <property type="protein sequence ID" value="MFD2597414.1"/>
    <property type="molecule type" value="Genomic_DNA"/>
</dbReference>
<name>A0ABW5NE81_9SPHI</name>
<gene>
    <name evidence="1" type="ORF">ACFSQ3_00505</name>
</gene>
<protein>
    <submittedName>
        <fullName evidence="1">Uncharacterized protein</fullName>
    </submittedName>
</protein>
<sequence length="86" mass="9728">MKIVLDVKSILIGLLLASVAFLAMSNKSQQESKSGKFTTEIRDNMVIILNTENGDYIIGKSLNDIIRDRWIKGEFYQTFKTAKVSE</sequence>